<feature type="binding site" evidence="8">
    <location>
        <position position="844"/>
    </location>
    <ligand>
        <name>Zn(2+)</name>
        <dbReference type="ChEBI" id="CHEBI:29105"/>
    </ligand>
</feature>
<evidence type="ECO:0000256" key="6">
    <source>
        <dbReference type="ARBA" id="ARBA00022833"/>
    </source>
</evidence>
<feature type="compositionally biased region" description="Basic and acidic residues" evidence="9">
    <location>
        <begin position="1026"/>
        <end position="1045"/>
    </location>
</feature>
<dbReference type="EMBL" id="ANPB02000006">
    <property type="protein sequence ID" value="KAF4481379.1"/>
    <property type="molecule type" value="Genomic_DNA"/>
</dbReference>
<evidence type="ECO:0000256" key="7">
    <source>
        <dbReference type="ARBA" id="ARBA00023027"/>
    </source>
</evidence>
<feature type="transmembrane region" description="Helical" evidence="10">
    <location>
        <begin position="224"/>
        <end position="244"/>
    </location>
</feature>
<evidence type="ECO:0000256" key="10">
    <source>
        <dbReference type="SAM" id="Phobius"/>
    </source>
</evidence>
<dbReference type="CDD" id="cd01408">
    <property type="entry name" value="SIRT1"/>
    <property type="match status" value="1"/>
</dbReference>
<dbReference type="RefSeq" id="XP_031892585.2">
    <property type="nucleotide sequence ID" value="XM_032021321.2"/>
</dbReference>
<feature type="region of interest" description="Disordered" evidence="9">
    <location>
        <begin position="635"/>
        <end position="678"/>
    </location>
</feature>
<evidence type="ECO:0000256" key="1">
    <source>
        <dbReference type="ARBA" id="ARBA00001947"/>
    </source>
</evidence>
<dbReference type="InterPro" id="IPR026591">
    <property type="entry name" value="Sirtuin_cat_small_dom_sf"/>
</dbReference>
<dbReference type="PROSITE" id="PS50305">
    <property type="entry name" value="SIRTUIN"/>
    <property type="match status" value="1"/>
</dbReference>
<dbReference type="Proteomes" id="UP000011096">
    <property type="component" value="Unassembled WGS sequence"/>
</dbReference>
<reference evidence="12 13" key="1">
    <citation type="submission" date="2012-08" db="EMBL/GenBank/DDBJ databases">
        <authorList>
            <person name="Gan P.H.P."/>
            <person name="Ikeda K."/>
            <person name="Irieda H."/>
            <person name="Narusaka M."/>
            <person name="O'Connell R.J."/>
            <person name="Narusaka Y."/>
            <person name="Takano Y."/>
            <person name="Kubo Y."/>
            <person name="Shirasu K."/>
        </authorList>
    </citation>
    <scope>NUCLEOTIDE SEQUENCE [LARGE SCALE GENOMIC DNA]</scope>
    <source>
        <strain evidence="12 13">Nara gc5</strain>
    </source>
</reference>
<keyword evidence="13" id="KW-1185">Reference proteome</keyword>
<keyword evidence="6 8" id="KW-0862">Zinc</keyword>
<feature type="transmembrane region" description="Helical" evidence="10">
    <location>
        <begin position="378"/>
        <end position="396"/>
    </location>
</feature>
<organism evidence="12 13">
    <name type="scientific">Colletotrichum fructicola (strain Nara gc5)</name>
    <name type="common">Anthracnose fungus</name>
    <name type="synonym">Colletotrichum gloeosporioides (strain Nara gc5)</name>
    <dbReference type="NCBI Taxonomy" id="1213859"/>
    <lineage>
        <taxon>Eukaryota</taxon>
        <taxon>Fungi</taxon>
        <taxon>Dikarya</taxon>
        <taxon>Ascomycota</taxon>
        <taxon>Pezizomycotina</taxon>
        <taxon>Sordariomycetes</taxon>
        <taxon>Hypocreomycetidae</taxon>
        <taxon>Glomerellales</taxon>
        <taxon>Glomerellaceae</taxon>
        <taxon>Colletotrichum</taxon>
        <taxon>Colletotrichum gloeosporioides species complex</taxon>
    </lineage>
</organism>
<dbReference type="Gene3D" id="1.20.1250.20">
    <property type="entry name" value="MFS general substrate transporter like domains"/>
    <property type="match status" value="1"/>
</dbReference>
<dbReference type="GeneID" id="43605526"/>
<dbReference type="Pfam" id="PF07690">
    <property type="entry name" value="MFS_1"/>
    <property type="match status" value="1"/>
</dbReference>
<evidence type="ECO:0000256" key="4">
    <source>
        <dbReference type="ARBA" id="ARBA00022679"/>
    </source>
</evidence>
<feature type="binding site" evidence="8">
    <location>
        <position position="817"/>
    </location>
    <ligand>
        <name>Zn(2+)</name>
        <dbReference type="ChEBI" id="CHEBI:29105"/>
    </ligand>
</feature>
<keyword evidence="4" id="KW-0808">Transferase</keyword>
<comment type="caution">
    <text evidence="12">The sequence shown here is derived from an EMBL/GenBank/DDBJ whole genome shotgun (WGS) entry which is preliminary data.</text>
</comment>
<evidence type="ECO:0000259" key="11">
    <source>
        <dbReference type="PROSITE" id="PS50305"/>
    </source>
</evidence>
<dbReference type="GO" id="GO:0022857">
    <property type="term" value="F:transmembrane transporter activity"/>
    <property type="evidence" value="ECO:0007669"/>
    <property type="project" value="InterPro"/>
</dbReference>
<feature type="transmembrane region" description="Helical" evidence="10">
    <location>
        <begin position="196"/>
        <end position="218"/>
    </location>
</feature>
<feature type="region of interest" description="Disordered" evidence="9">
    <location>
        <begin position="1092"/>
        <end position="1170"/>
    </location>
</feature>
<evidence type="ECO:0000256" key="5">
    <source>
        <dbReference type="ARBA" id="ARBA00022723"/>
    </source>
</evidence>
<keyword evidence="10" id="KW-1133">Transmembrane helix</keyword>
<feature type="compositionally biased region" description="Basic and acidic residues" evidence="9">
    <location>
        <begin position="1157"/>
        <end position="1170"/>
    </location>
</feature>
<dbReference type="InterPro" id="IPR026590">
    <property type="entry name" value="Ssirtuin_cat_dom"/>
</dbReference>
<proteinExistence type="inferred from homology"/>
<comment type="cofactor">
    <cofactor evidence="1">
        <name>Zn(2+)</name>
        <dbReference type="ChEBI" id="CHEBI:29105"/>
    </cofactor>
</comment>
<dbReference type="GO" id="GO:0070403">
    <property type="term" value="F:NAD+ binding"/>
    <property type="evidence" value="ECO:0007669"/>
    <property type="project" value="InterPro"/>
</dbReference>
<dbReference type="InterPro" id="IPR050134">
    <property type="entry name" value="NAD-dep_sirtuin_deacylases"/>
</dbReference>
<feature type="compositionally biased region" description="Low complexity" evidence="9">
    <location>
        <begin position="1112"/>
        <end position="1128"/>
    </location>
</feature>
<protein>
    <submittedName>
        <fullName evidence="12">NAD-dependent protein deacetylase hst2-1</fullName>
    </submittedName>
</protein>
<dbReference type="InterPro" id="IPR011701">
    <property type="entry name" value="MFS"/>
</dbReference>
<comment type="similarity">
    <text evidence="3">Belongs to the sirtuin family. Class I subfamily.</text>
</comment>
<feature type="transmembrane region" description="Helical" evidence="10">
    <location>
        <begin position="130"/>
        <end position="146"/>
    </location>
</feature>
<sequence>MTNKNLDRDVERRPEEETPLLAHDLPATVAPSRAYQFKVIAISMIFIVIVEVGALLQVPPTYQIMEQIICEKRFPGHIATDAADDVCKGPEVAGELAMVKGWLNSFDCIPPLITSIPYGIIADKYGRRPVLTLAMFGLCLEFMWMLQPLLWPNVLPLWTVWFGAVFQFIGGGAAIVQAMVWTMISDVVPISNLTSVYYKVGTIALTGELVVAPISAALLTKSPWLPLCLGQALLTFGACLPPFIPETSEFRRAADVEVEQTLRRAEEADGAESAKRTLREQIVYSMKNDMNHVYNFLIKSKRILPLVLGFNLTVIIKYIKVEITSQYVHNLFGWSWAKATLLGTVSTITNMTMLLAVLPFLSWYITKRTALHPLIRDLWLVRMTGIFLSLGCFMVAVAYKPWFLIAALVIFSMGATYTNICRAVLNAVVEPHTIGTLNTAISWVEQLSTLVSAPVISALLRAGTRIGGAWVGLPYMAATQQYLPINQIARRLGQRDFFRIPSHPCSIRELSIVPLRRPLPRAANDSIRISTKFLLVSPPLALASCPICGRWIVIIRNSPRPSEAVDGSHWSLINHTPIYVAWFLLLSSPASSFIPESMVLGISFCPCPEDRRCWSSFTSPPTRLLIPAHARWSVRAASDKGHRRRRRDKHPKGRPNSNRPRNKMGNEESTMLDDSVQPKTLESRSLGAIADYIKSGEVKRIAVMTGAGISTAAGIPDFRSPGTGLYANLARLNLPYAEAVFDISYFRKHPEPFYYLAKELYPGKFFPTVSHVFIALLAKKGLLQMNFTQNIDCLERRAGVPDDKIIEAHGSFATQRCIECATPFPDDKMLQHVQAEIVPRCGTCDGLVKPDIVFFGEALPEAFRNNTHLPAMADLIVVMGTSLSVYPFAGLAEASRSGVPRLLLNRERVGQMGRRADDVVELGTCDAGVRKLASLLGWRDELEDMWRGIVGEKEAERQLASAAADGDEDLEEEIRKVTENVGSALKLDDDKEEPDVVGASLRQDGGSDTEDAQQTIPKGTVSRVTKALEAEVGTDIKDDRGREGHTVSGSEGAPQEATDFRAEAKKKIQLAAQGAATPLDEVAVVFDPNAPVAAKKDTAADEALTSGPARYEPTTSSEPATTSESTPADTPSTSSKETQDVPTTTDKTAEAAPPKALEAEEKKTPDDAKL</sequence>
<feature type="transmembrane region" description="Helical" evidence="10">
    <location>
        <begin position="35"/>
        <end position="56"/>
    </location>
</feature>
<comment type="subcellular location">
    <subcellularLocation>
        <location evidence="2">Membrane</location>
        <topology evidence="2">Multi-pass membrane protein</topology>
    </subcellularLocation>
</comment>
<dbReference type="CDD" id="cd06174">
    <property type="entry name" value="MFS"/>
    <property type="match status" value="1"/>
</dbReference>
<name>A0A7J6IX56_COLFN</name>
<keyword evidence="5 8" id="KW-0479">Metal-binding</keyword>
<evidence type="ECO:0000256" key="8">
    <source>
        <dbReference type="PROSITE-ProRule" id="PRU00236"/>
    </source>
</evidence>
<evidence type="ECO:0000256" key="3">
    <source>
        <dbReference type="ARBA" id="ARBA00006924"/>
    </source>
</evidence>
<dbReference type="InterPro" id="IPR029035">
    <property type="entry name" value="DHS-like_NAD/FAD-binding_dom"/>
</dbReference>
<dbReference type="Pfam" id="PF02146">
    <property type="entry name" value="SIR2"/>
    <property type="match status" value="1"/>
</dbReference>
<feature type="transmembrane region" description="Helical" evidence="10">
    <location>
        <begin position="533"/>
        <end position="553"/>
    </location>
</feature>
<dbReference type="SUPFAM" id="SSF103473">
    <property type="entry name" value="MFS general substrate transporter"/>
    <property type="match status" value="1"/>
</dbReference>
<keyword evidence="7" id="KW-0520">NAD</keyword>
<accession>A0A7J6IX56</accession>
<evidence type="ECO:0000256" key="2">
    <source>
        <dbReference type="ARBA" id="ARBA00004141"/>
    </source>
</evidence>
<dbReference type="InterPro" id="IPR003000">
    <property type="entry name" value="Sirtuin"/>
</dbReference>
<dbReference type="GO" id="GO:0046872">
    <property type="term" value="F:metal ion binding"/>
    <property type="evidence" value="ECO:0007669"/>
    <property type="project" value="UniProtKB-KW"/>
</dbReference>
<feature type="transmembrane region" description="Helical" evidence="10">
    <location>
        <begin position="158"/>
        <end position="184"/>
    </location>
</feature>
<feature type="transmembrane region" description="Helical" evidence="10">
    <location>
        <begin position="303"/>
        <end position="321"/>
    </location>
</feature>
<evidence type="ECO:0000313" key="12">
    <source>
        <dbReference type="EMBL" id="KAF4481379.1"/>
    </source>
</evidence>
<feature type="active site" description="Proton acceptor" evidence="8">
    <location>
        <position position="809"/>
    </location>
</feature>
<evidence type="ECO:0000256" key="9">
    <source>
        <dbReference type="SAM" id="MobiDB-lite"/>
    </source>
</evidence>
<keyword evidence="10" id="KW-0472">Membrane</keyword>
<dbReference type="GO" id="GO:0005634">
    <property type="term" value="C:nucleus"/>
    <property type="evidence" value="ECO:0007669"/>
    <property type="project" value="TreeGrafter"/>
</dbReference>
<dbReference type="SUPFAM" id="SSF52467">
    <property type="entry name" value="DHS-like NAD/FAD-binding domain"/>
    <property type="match status" value="1"/>
</dbReference>
<feature type="region of interest" description="Disordered" evidence="9">
    <location>
        <begin position="985"/>
        <end position="1061"/>
    </location>
</feature>
<dbReference type="GO" id="GO:0016020">
    <property type="term" value="C:membrane"/>
    <property type="evidence" value="ECO:0007669"/>
    <property type="project" value="UniProtKB-SubCell"/>
</dbReference>
<feature type="binding site" evidence="8">
    <location>
        <position position="820"/>
    </location>
    <ligand>
        <name>Zn(2+)</name>
        <dbReference type="ChEBI" id="CHEBI:29105"/>
    </ligand>
</feature>
<dbReference type="Gene3D" id="3.30.1600.10">
    <property type="entry name" value="SIR2/SIRT2 'Small Domain"/>
    <property type="match status" value="1"/>
</dbReference>
<keyword evidence="10" id="KW-0812">Transmembrane</keyword>
<feature type="transmembrane region" description="Helical" evidence="10">
    <location>
        <begin position="341"/>
        <end position="366"/>
    </location>
</feature>
<feature type="compositionally biased region" description="Basic residues" evidence="9">
    <location>
        <begin position="641"/>
        <end position="653"/>
    </location>
</feature>
<feature type="compositionally biased region" description="Polar residues" evidence="9">
    <location>
        <begin position="1129"/>
        <end position="1146"/>
    </location>
</feature>
<feature type="domain" description="Deacetylase sirtuin-type" evidence="11">
    <location>
        <begin position="679"/>
        <end position="939"/>
    </location>
</feature>
<dbReference type="GO" id="GO:0017136">
    <property type="term" value="F:histone deacetylase activity, NAD-dependent"/>
    <property type="evidence" value="ECO:0007669"/>
    <property type="project" value="TreeGrafter"/>
</dbReference>
<dbReference type="AlphaFoldDB" id="A0A7J6IX56"/>
<evidence type="ECO:0000313" key="13">
    <source>
        <dbReference type="Proteomes" id="UP000011096"/>
    </source>
</evidence>
<feature type="transmembrane region" description="Helical" evidence="10">
    <location>
        <begin position="402"/>
        <end position="420"/>
    </location>
</feature>
<reference evidence="12 13" key="2">
    <citation type="submission" date="2020-04" db="EMBL/GenBank/DDBJ databases">
        <title>Genome sequencing and assembly of multiple isolates from the Colletotrichum gloeosporioides species complex.</title>
        <authorList>
            <person name="Gan P."/>
            <person name="Shirasu K."/>
        </authorList>
    </citation>
    <scope>NUCLEOTIDE SEQUENCE [LARGE SCALE GENOMIC DNA]</scope>
    <source>
        <strain evidence="12 13">Nara gc5</strain>
    </source>
</reference>
<dbReference type="InParanoid" id="A0A7J6IX56"/>
<dbReference type="PANTHER" id="PTHR11085">
    <property type="entry name" value="NAD-DEPENDENT PROTEIN DEACYLASE SIRTUIN-5, MITOCHONDRIAL-RELATED"/>
    <property type="match status" value="1"/>
</dbReference>
<feature type="binding site" evidence="8">
    <location>
        <position position="841"/>
    </location>
    <ligand>
        <name>Zn(2+)</name>
        <dbReference type="ChEBI" id="CHEBI:29105"/>
    </ligand>
</feature>
<dbReference type="Gene3D" id="3.40.50.1220">
    <property type="entry name" value="TPP-binding domain"/>
    <property type="match status" value="1"/>
</dbReference>
<dbReference type="OrthoDB" id="194139at2759"/>
<gene>
    <name evidence="12" type="ORF">CGGC5_v010809</name>
</gene>
<dbReference type="InterPro" id="IPR036259">
    <property type="entry name" value="MFS_trans_sf"/>
</dbReference>
<dbReference type="PANTHER" id="PTHR11085:SF6">
    <property type="entry name" value="NAD-DEPENDENT PROTEIN DEACETYLASE SIRTUIN-2"/>
    <property type="match status" value="1"/>
</dbReference>